<gene>
    <name evidence="2" type="primary">bdcA</name>
    <name evidence="2" type="ORF">BRAD3257_1082</name>
</gene>
<protein>
    <submittedName>
        <fullName evidence="2">Cyclic-di-GMP-binding biofilm dispersal mediator protein</fullName>
    </submittedName>
</protein>
<dbReference type="PRINTS" id="PR00080">
    <property type="entry name" value="SDRFAMILY"/>
</dbReference>
<name>A0A2U3PSV9_9BRAD</name>
<dbReference type="AlphaFoldDB" id="A0A2U3PSV9"/>
<dbReference type="EMBL" id="LS398110">
    <property type="protein sequence ID" value="SPP92222.1"/>
    <property type="molecule type" value="Genomic_DNA"/>
</dbReference>
<dbReference type="InterPro" id="IPR002347">
    <property type="entry name" value="SDR_fam"/>
</dbReference>
<evidence type="ECO:0000256" key="1">
    <source>
        <dbReference type="ARBA" id="ARBA00006484"/>
    </source>
</evidence>
<dbReference type="Gene3D" id="3.40.50.720">
    <property type="entry name" value="NAD(P)-binding Rossmann-like Domain"/>
    <property type="match status" value="1"/>
</dbReference>
<accession>A0A2U3PSV9</accession>
<dbReference type="SUPFAM" id="SSF51735">
    <property type="entry name" value="NAD(P)-binding Rossmann-fold domains"/>
    <property type="match status" value="1"/>
</dbReference>
<dbReference type="KEGG" id="bvz:BRAD3257_1082"/>
<comment type="similarity">
    <text evidence="1">Belongs to the short-chain dehydrogenases/reductases (SDR) family.</text>
</comment>
<dbReference type="InterPro" id="IPR036291">
    <property type="entry name" value="NAD(P)-bd_dom_sf"/>
</dbReference>
<evidence type="ECO:0000313" key="3">
    <source>
        <dbReference type="Proteomes" id="UP000246085"/>
    </source>
</evidence>
<dbReference type="PANTHER" id="PTHR42760">
    <property type="entry name" value="SHORT-CHAIN DEHYDROGENASES/REDUCTASES FAMILY MEMBER"/>
    <property type="match status" value="1"/>
</dbReference>
<dbReference type="Pfam" id="PF13561">
    <property type="entry name" value="adh_short_C2"/>
    <property type="match status" value="1"/>
</dbReference>
<dbReference type="Proteomes" id="UP000246085">
    <property type="component" value="Chromosome BRAD3257"/>
</dbReference>
<dbReference type="FunFam" id="3.40.50.720:FF:000084">
    <property type="entry name" value="Short-chain dehydrogenase reductase"/>
    <property type="match status" value="1"/>
</dbReference>
<dbReference type="PRINTS" id="PR00081">
    <property type="entry name" value="GDHRDH"/>
</dbReference>
<dbReference type="CDD" id="cd05233">
    <property type="entry name" value="SDR_c"/>
    <property type="match status" value="1"/>
</dbReference>
<sequence length="278" mass="28763">MSFNSFYFYTTDEGLSKAHQKFRTWRNPMTKKLSGKVALVTGGSRGIGAASARALADAGADVAISYVASPDKAEALVAELKAKGVKARAFKADQASAKDVTRLVNDVAREFGHLDILVNNAGVAAGGAIDDPKADVDALARQDAINVHGVIAAIRAASQLMGEGGRIVTVGSMLADRASFPGLADYVATKAAVVGYTKGAARDLGPRGITVNVVQPGSIDTDMNPKDGGEFAEAQRKQHALQRFGRPEEVAAGVVFLASPEASFVTGTVLNVDGGFGA</sequence>
<proteinExistence type="inferred from homology"/>
<organism evidence="2 3">
    <name type="scientific">Bradyrhizobium vignae</name>
    <dbReference type="NCBI Taxonomy" id="1549949"/>
    <lineage>
        <taxon>Bacteria</taxon>
        <taxon>Pseudomonadati</taxon>
        <taxon>Pseudomonadota</taxon>
        <taxon>Alphaproteobacteria</taxon>
        <taxon>Hyphomicrobiales</taxon>
        <taxon>Nitrobacteraceae</taxon>
        <taxon>Bradyrhizobium</taxon>
    </lineage>
</organism>
<evidence type="ECO:0000313" key="2">
    <source>
        <dbReference type="EMBL" id="SPP92222.1"/>
    </source>
</evidence>
<dbReference type="GO" id="GO:0016616">
    <property type="term" value="F:oxidoreductase activity, acting on the CH-OH group of donors, NAD or NADP as acceptor"/>
    <property type="evidence" value="ECO:0007669"/>
    <property type="project" value="TreeGrafter"/>
</dbReference>
<dbReference type="PANTHER" id="PTHR42760:SF50">
    <property type="entry name" value="SHORT-CHAIN DEHYDROGENASE-RELATED"/>
    <property type="match status" value="1"/>
</dbReference>
<reference evidence="2 3" key="1">
    <citation type="submission" date="2018-03" db="EMBL/GenBank/DDBJ databases">
        <authorList>
            <person name="Gully D."/>
        </authorList>
    </citation>
    <scope>NUCLEOTIDE SEQUENCE [LARGE SCALE GENOMIC DNA]</scope>
    <source>
        <strain evidence="2">ORS3257</strain>
    </source>
</reference>